<organism evidence="9 10">
    <name type="scientific">Nitrincola iocasae</name>
    <dbReference type="NCBI Taxonomy" id="2614693"/>
    <lineage>
        <taxon>Bacteria</taxon>
        <taxon>Pseudomonadati</taxon>
        <taxon>Pseudomonadota</taxon>
        <taxon>Gammaproteobacteria</taxon>
        <taxon>Oceanospirillales</taxon>
        <taxon>Oceanospirillaceae</taxon>
        <taxon>Nitrincola</taxon>
    </lineage>
</organism>
<dbReference type="Proteomes" id="UP000325606">
    <property type="component" value="Chromosome"/>
</dbReference>
<dbReference type="InterPro" id="IPR001623">
    <property type="entry name" value="DnaJ_domain"/>
</dbReference>
<evidence type="ECO:0000259" key="8">
    <source>
        <dbReference type="PROSITE" id="PS50076"/>
    </source>
</evidence>
<comment type="subcellular location">
    <subcellularLocation>
        <location evidence="1">Membrane</location>
        <topology evidence="1">Single-pass membrane protein</topology>
    </subcellularLocation>
</comment>
<evidence type="ECO:0000313" key="9">
    <source>
        <dbReference type="EMBL" id="QEW08521.1"/>
    </source>
</evidence>
<protein>
    <submittedName>
        <fullName evidence="9">DnaJ domain-containing protein</fullName>
    </submittedName>
</protein>
<dbReference type="AlphaFoldDB" id="A0A5J6LKS0"/>
<sequence length="216" mass="23813">MALAKLILVMLILGLVYLSISGRLHILGALLALALPFVQRLLPFILRLLPVARLFKQRKSATGQNSSNSGNRSRVSTAFLEMTLDHDTGVMDGTVLQGEFQGRSLSDLSESEYIQLLKTCRSQDGDSARLLETYLDKRFGESWRADDTGPATDQSTEGSGELTRQEAYAILGLEPGASHDEIIQAHRRLMQKMHPDRGGSTWLAARINEAKKCLTS</sequence>
<evidence type="ECO:0000313" key="10">
    <source>
        <dbReference type="Proteomes" id="UP000325606"/>
    </source>
</evidence>
<proteinExistence type="inferred from homology"/>
<keyword evidence="4" id="KW-0472">Membrane</keyword>
<keyword evidence="2" id="KW-0812">Transmembrane</keyword>
<feature type="domain" description="J" evidence="8">
    <location>
        <begin position="166"/>
        <end position="216"/>
    </location>
</feature>
<comment type="similarity">
    <text evidence="6">Belongs to the TIM14 family.</text>
</comment>
<evidence type="ECO:0000256" key="7">
    <source>
        <dbReference type="SAM" id="MobiDB-lite"/>
    </source>
</evidence>
<dbReference type="Pfam" id="PF00226">
    <property type="entry name" value="DnaJ"/>
    <property type="match status" value="1"/>
</dbReference>
<accession>A0A5J6LKS0</accession>
<feature type="region of interest" description="Disordered" evidence="7">
    <location>
        <begin position="142"/>
        <end position="161"/>
    </location>
</feature>
<evidence type="ECO:0000256" key="3">
    <source>
        <dbReference type="ARBA" id="ARBA00022989"/>
    </source>
</evidence>
<dbReference type="KEGG" id="nik:F5I99_07100"/>
<dbReference type="SMART" id="SM00271">
    <property type="entry name" value="DnaJ"/>
    <property type="match status" value="1"/>
</dbReference>
<evidence type="ECO:0000256" key="6">
    <source>
        <dbReference type="ARBA" id="ARBA00038105"/>
    </source>
</evidence>
<dbReference type="EMBL" id="CP044222">
    <property type="protein sequence ID" value="QEW08521.1"/>
    <property type="molecule type" value="Genomic_DNA"/>
</dbReference>
<name>A0A5J6LKS0_9GAMM</name>
<reference evidence="9 10" key="1">
    <citation type="submission" date="2019-09" db="EMBL/GenBank/DDBJ databases">
        <title>Nitrincola iocasae sp. nov., a bacterium isolated from the sediment collected at a cold seep field in South China Sea.</title>
        <authorList>
            <person name="Zhang H."/>
            <person name="Wang H."/>
            <person name="Li C."/>
        </authorList>
    </citation>
    <scope>NUCLEOTIDE SEQUENCE [LARGE SCALE GENOMIC DNA]</scope>
    <source>
        <strain evidence="9 10">KXZD1103</strain>
    </source>
</reference>
<gene>
    <name evidence="9" type="ORF">F5I99_07100</name>
</gene>
<dbReference type="PANTHER" id="PTHR12763:SF28">
    <property type="entry name" value="GEO10507P1-RELATED"/>
    <property type="match status" value="1"/>
</dbReference>
<dbReference type="CDD" id="cd06257">
    <property type="entry name" value="DnaJ"/>
    <property type="match status" value="1"/>
</dbReference>
<evidence type="ECO:0000256" key="1">
    <source>
        <dbReference type="ARBA" id="ARBA00004167"/>
    </source>
</evidence>
<keyword evidence="3" id="KW-1133">Transmembrane helix</keyword>
<evidence type="ECO:0000256" key="2">
    <source>
        <dbReference type="ARBA" id="ARBA00022692"/>
    </source>
</evidence>
<evidence type="ECO:0000256" key="4">
    <source>
        <dbReference type="ARBA" id="ARBA00023136"/>
    </source>
</evidence>
<dbReference type="SUPFAM" id="SSF46565">
    <property type="entry name" value="Chaperone J-domain"/>
    <property type="match status" value="1"/>
</dbReference>
<dbReference type="GO" id="GO:0016020">
    <property type="term" value="C:membrane"/>
    <property type="evidence" value="ECO:0007669"/>
    <property type="project" value="UniProtKB-SubCell"/>
</dbReference>
<dbReference type="InterPro" id="IPR036869">
    <property type="entry name" value="J_dom_sf"/>
</dbReference>
<keyword evidence="5" id="KW-0143">Chaperone</keyword>
<dbReference type="PANTHER" id="PTHR12763">
    <property type="match status" value="1"/>
</dbReference>
<evidence type="ECO:0000256" key="5">
    <source>
        <dbReference type="ARBA" id="ARBA00023186"/>
    </source>
</evidence>
<keyword evidence="10" id="KW-1185">Reference proteome</keyword>
<dbReference type="PROSITE" id="PS50076">
    <property type="entry name" value="DNAJ_2"/>
    <property type="match status" value="1"/>
</dbReference>
<dbReference type="Gene3D" id="1.10.287.110">
    <property type="entry name" value="DnaJ domain"/>
    <property type="match status" value="1"/>
</dbReference>